<accession>A0A1X0QJD5</accession>
<proteinExistence type="predicted"/>
<dbReference type="VEuPathDB" id="MicrosporidiaDB:A0H76_3013"/>
<sequence>MIFLFLISISLLKIHNASFLITNLLKILLKKFNNQFYCE</sequence>
<dbReference type="AlphaFoldDB" id="A0A1X0QJD5"/>
<reference evidence="2 3" key="1">
    <citation type="journal article" date="2017" name="Environ. Microbiol.">
        <title>Decay of the glycolytic pathway and adaptation to intranuclear parasitism within Enterocytozoonidae microsporidia.</title>
        <authorList>
            <person name="Wiredu Boakye D."/>
            <person name="Jaroenlak P."/>
            <person name="Prachumwat A."/>
            <person name="Williams T.A."/>
            <person name="Bateman K.S."/>
            <person name="Itsathitphaisarn O."/>
            <person name="Sritunyalucksana K."/>
            <person name="Paszkiewicz K.H."/>
            <person name="Moore K.A."/>
            <person name="Stentiford G.D."/>
            <person name="Williams B.A."/>
        </authorList>
    </citation>
    <scope>NUCLEOTIDE SEQUENCE [LARGE SCALE GENOMIC DNA]</scope>
    <source>
        <strain evidence="3">canceri</strain>
    </source>
</reference>
<evidence type="ECO:0000313" key="2">
    <source>
        <dbReference type="EMBL" id="ORD99815.1"/>
    </source>
</evidence>
<keyword evidence="1" id="KW-0732">Signal</keyword>
<feature type="signal peptide" evidence="1">
    <location>
        <begin position="1"/>
        <end position="17"/>
    </location>
</feature>
<dbReference type="Proteomes" id="UP000192501">
    <property type="component" value="Unassembled WGS sequence"/>
</dbReference>
<gene>
    <name evidence="2" type="ORF">A0H76_3013</name>
</gene>
<dbReference type="EMBL" id="LTAI01000108">
    <property type="protein sequence ID" value="ORD99815.1"/>
    <property type="molecule type" value="Genomic_DNA"/>
</dbReference>
<evidence type="ECO:0000313" key="3">
    <source>
        <dbReference type="Proteomes" id="UP000192501"/>
    </source>
</evidence>
<protein>
    <submittedName>
        <fullName evidence="2">Uncharacterized protein</fullName>
    </submittedName>
</protein>
<comment type="caution">
    <text evidence="2">The sequence shown here is derived from an EMBL/GenBank/DDBJ whole genome shotgun (WGS) entry which is preliminary data.</text>
</comment>
<organism evidence="2 3">
    <name type="scientific">Hepatospora eriocheir</name>
    <dbReference type="NCBI Taxonomy" id="1081669"/>
    <lineage>
        <taxon>Eukaryota</taxon>
        <taxon>Fungi</taxon>
        <taxon>Fungi incertae sedis</taxon>
        <taxon>Microsporidia</taxon>
        <taxon>Hepatosporidae</taxon>
        <taxon>Hepatospora</taxon>
    </lineage>
</organism>
<evidence type="ECO:0000256" key="1">
    <source>
        <dbReference type="SAM" id="SignalP"/>
    </source>
</evidence>
<feature type="chain" id="PRO_5010865021" evidence="1">
    <location>
        <begin position="18"/>
        <end position="39"/>
    </location>
</feature>
<name>A0A1X0QJD5_9MICR</name>